<dbReference type="InterPro" id="IPR013043">
    <property type="entry name" value="DUF1595"/>
</dbReference>
<feature type="compositionally biased region" description="Pro residues" evidence="1">
    <location>
        <begin position="540"/>
        <end position="554"/>
    </location>
</feature>
<dbReference type="InterPro" id="IPR013036">
    <property type="entry name" value="DUF1587"/>
</dbReference>
<proteinExistence type="predicted"/>
<feature type="region of interest" description="Disordered" evidence="1">
    <location>
        <begin position="540"/>
        <end position="560"/>
    </location>
</feature>
<dbReference type="InterPro" id="IPR011478">
    <property type="entry name" value="DUF1585"/>
</dbReference>
<dbReference type="Pfam" id="PF07631">
    <property type="entry name" value="PSD4"/>
    <property type="match status" value="1"/>
</dbReference>
<feature type="region of interest" description="Disordered" evidence="1">
    <location>
        <begin position="693"/>
        <end position="727"/>
    </location>
</feature>
<dbReference type="GO" id="GO:0004553">
    <property type="term" value="F:hydrolase activity, hydrolyzing O-glycosyl compounds"/>
    <property type="evidence" value="ECO:0007669"/>
    <property type="project" value="InterPro"/>
</dbReference>
<dbReference type="InterPro" id="IPR013039">
    <property type="entry name" value="DUF1588"/>
</dbReference>
<gene>
    <name evidence="3" type="ORF">BE18_48810</name>
</gene>
<feature type="domain" description="CBM2" evidence="2">
    <location>
        <begin position="726"/>
        <end position="805"/>
    </location>
</feature>
<evidence type="ECO:0000313" key="3">
    <source>
        <dbReference type="EMBL" id="KYF98516.1"/>
    </source>
</evidence>
<evidence type="ECO:0000259" key="2">
    <source>
        <dbReference type="SMART" id="SM00637"/>
    </source>
</evidence>
<dbReference type="Gene3D" id="2.60.40.290">
    <property type="match status" value="1"/>
</dbReference>
<comment type="caution">
    <text evidence="3">The sequence shown here is derived from an EMBL/GenBank/DDBJ whole genome shotgun (WGS) entry which is preliminary data.</text>
</comment>
<evidence type="ECO:0000256" key="1">
    <source>
        <dbReference type="SAM" id="MobiDB-lite"/>
    </source>
</evidence>
<dbReference type="InterPro" id="IPR001919">
    <property type="entry name" value="CBD2"/>
</dbReference>
<dbReference type="Pfam" id="PF07626">
    <property type="entry name" value="PSD3"/>
    <property type="match status" value="1"/>
</dbReference>
<dbReference type="Proteomes" id="UP000075515">
    <property type="component" value="Unassembled WGS sequence"/>
</dbReference>
<dbReference type="Pfam" id="PF00553">
    <property type="entry name" value="CBM_2"/>
    <property type="match status" value="1"/>
</dbReference>
<dbReference type="InterPro" id="IPR012291">
    <property type="entry name" value="CBM2_carb-bd_dom_sf"/>
</dbReference>
<dbReference type="Pfam" id="PF07637">
    <property type="entry name" value="PSD5"/>
    <property type="match status" value="1"/>
</dbReference>
<name>A0A150SB53_SORCE</name>
<dbReference type="Pfam" id="PF07627">
    <property type="entry name" value="PSCyt3"/>
    <property type="match status" value="1"/>
</dbReference>
<evidence type="ECO:0000313" key="4">
    <source>
        <dbReference type="Proteomes" id="UP000075515"/>
    </source>
</evidence>
<feature type="region of interest" description="Disordered" evidence="1">
    <location>
        <begin position="1"/>
        <end position="30"/>
    </location>
</feature>
<dbReference type="InterPro" id="IPR008965">
    <property type="entry name" value="CBM2/CBM3_carb-bd_dom_sf"/>
</dbReference>
<dbReference type="GO" id="GO:0030247">
    <property type="term" value="F:polysaccharide binding"/>
    <property type="evidence" value="ECO:0007669"/>
    <property type="project" value="InterPro"/>
</dbReference>
<accession>A0A150SB53</accession>
<dbReference type="AlphaFoldDB" id="A0A150SB53"/>
<feature type="compositionally biased region" description="Acidic residues" evidence="1">
    <location>
        <begin position="701"/>
        <end position="713"/>
    </location>
</feature>
<dbReference type="EMBL" id="JEMC01001259">
    <property type="protein sequence ID" value="KYF98516.1"/>
    <property type="molecule type" value="Genomic_DNA"/>
</dbReference>
<dbReference type="Pfam" id="PF07624">
    <property type="entry name" value="PSD2"/>
    <property type="match status" value="1"/>
</dbReference>
<protein>
    <recommendedName>
        <fullName evidence="2">CBM2 domain-containing protein</fullName>
    </recommendedName>
</protein>
<dbReference type="SUPFAM" id="SSF49384">
    <property type="entry name" value="Carbohydrate-binding domain"/>
    <property type="match status" value="1"/>
</dbReference>
<reference evidence="3 4" key="1">
    <citation type="submission" date="2014-02" db="EMBL/GenBank/DDBJ databases">
        <title>The small core and large imbalanced accessory genome model reveals a collaborative survival strategy of Sorangium cellulosum strains in nature.</title>
        <authorList>
            <person name="Han K."/>
            <person name="Peng R."/>
            <person name="Blom J."/>
            <person name="Li Y.-Z."/>
        </authorList>
    </citation>
    <scope>NUCLEOTIDE SEQUENCE [LARGE SCALE GENOMIC DNA]</scope>
    <source>
        <strain evidence="3 4">So0149</strain>
    </source>
</reference>
<organism evidence="3 4">
    <name type="scientific">Sorangium cellulosum</name>
    <name type="common">Polyangium cellulosum</name>
    <dbReference type="NCBI Taxonomy" id="56"/>
    <lineage>
        <taxon>Bacteria</taxon>
        <taxon>Pseudomonadati</taxon>
        <taxon>Myxococcota</taxon>
        <taxon>Polyangia</taxon>
        <taxon>Polyangiales</taxon>
        <taxon>Polyangiaceae</taxon>
        <taxon>Sorangium</taxon>
    </lineage>
</organism>
<dbReference type="InterPro" id="IPR013042">
    <property type="entry name" value="DUF1592"/>
</dbReference>
<dbReference type="GO" id="GO:0005975">
    <property type="term" value="P:carbohydrate metabolic process"/>
    <property type="evidence" value="ECO:0007669"/>
    <property type="project" value="InterPro"/>
</dbReference>
<sequence>MNTHAKGPFDTADASVSRPPPASDPPRRRRTPRLGYALLLSCAALGAAGAGCNGMFGGGDETNGGDDTGSLDSGCADNIEFFKANLWDPIMSSKCTVCHTASGLAKGTRMVFDTSGTDEALQANFEAVRAMAALEVNGESTLLLRPSGRHPDGHAGGALIPFQSEEYQSFEKFVNRVNLGEGCEDQPTACEPNMVSGRRVLRRLSRVEFDRTVADLLGVDTTGYILPTDANVEGFDNNADALLYAGADVQLMRDAAEDIAAKVAAAPGSLVPCPIETGDDACATEFFEGFGRRAFRRPLTQEDRSRYMELYRGVKADEGFAGGVQAMIAAVLQSPYFLYRPELGVAAQDGTYQLLPHEIASQLSYMIWSSMPDDELLSKAESGELATPAAISAEVDRMMQDPRADAGVLRFFRTWLQLSAKPSKDMTAYPEYTEEIRQAIEKETAAFVHHLLQDGSGSLGEMYTANYSYVTPELASFYGLPAPGGAADQYGTTRVDLTGSNRMGILTLGSVLSTHAHAGESSPVHRGKFVREQLLCQPLPPPPAGLDVKPPQPDPTKSTRERFFEHSSNEACGSCHSLIDGIGFGFEHFDGVGRYRDTDDGHPVDASGNIVGAEGTSGPFDGTGELAQKLAESPDAQACFTLQWLRFGFGAMDQAELSCMADQITGQLGPENLTVAGVIKAIAQSPRFTRRLAEAATQPDPSEDPGGGEEEPSGTDNDPPPVNSDFDVKETVDTVWDGGGCKSVDVTNVGDAPATWVITLQTDGTPTDVWNAVAEAGNAGVKFSGMSYNAELLPGASARFGFCWRE</sequence>
<dbReference type="SMART" id="SM00637">
    <property type="entry name" value="CBD_II"/>
    <property type="match status" value="1"/>
</dbReference>